<evidence type="ECO:0000256" key="4">
    <source>
        <dbReference type="ARBA" id="ARBA00022729"/>
    </source>
</evidence>
<evidence type="ECO:0000256" key="7">
    <source>
        <dbReference type="ARBA" id="ARBA00023180"/>
    </source>
</evidence>
<feature type="region of interest" description="Disordered" evidence="9">
    <location>
        <begin position="323"/>
        <end position="355"/>
    </location>
</feature>
<name>A0A4D5S1E5_IXOSC</name>
<reference evidence="12" key="1">
    <citation type="submission" date="2019-04" db="EMBL/GenBank/DDBJ databases">
        <title>An insight into the mialome of Ixodes scapularis.</title>
        <authorList>
            <person name="Ribeiro J.M."/>
            <person name="Mather T.N."/>
            <person name="Karim S."/>
        </authorList>
    </citation>
    <scope>NUCLEOTIDE SEQUENCE</scope>
</reference>
<dbReference type="InterPro" id="IPR001111">
    <property type="entry name" value="TGF-b_propeptide"/>
</dbReference>
<dbReference type="InterPro" id="IPR029034">
    <property type="entry name" value="Cystine-knot_cytokine"/>
</dbReference>
<dbReference type="CDD" id="cd13765">
    <property type="entry name" value="TGF_beta_ADMP"/>
    <property type="match status" value="1"/>
</dbReference>
<accession>A0A4D5S1E5</accession>
<evidence type="ECO:0000256" key="5">
    <source>
        <dbReference type="ARBA" id="ARBA00023030"/>
    </source>
</evidence>
<dbReference type="GO" id="GO:0005576">
    <property type="term" value="C:extracellular region"/>
    <property type="evidence" value="ECO:0007669"/>
    <property type="project" value="UniProtKB-SubCell"/>
</dbReference>
<evidence type="ECO:0000256" key="10">
    <source>
        <dbReference type="SAM" id="SignalP"/>
    </source>
</evidence>
<dbReference type="GO" id="GO:0008083">
    <property type="term" value="F:growth factor activity"/>
    <property type="evidence" value="ECO:0007669"/>
    <property type="project" value="UniProtKB-KW"/>
</dbReference>
<evidence type="ECO:0000256" key="6">
    <source>
        <dbReference type="ARBA" id="ARBA00023157"/>
    </source>
</evidence>
<dbReference type="SMART" id="SM00204">
    <property type="entry name" value="TGFB"/>
    <property type="match status" value="1"/>
</dbReference>
<feature type="region of interest" description="Disordered" evidence="9">
    <location>
        <begin position="142"/>
        <end position="166"/>
    </location>
</feature>
<dbReference type="InterPro" id="IPR001839">
    <property type="entry name" value="TGF-b_C"/>
</dbReference>
<dbReference type="SUPFAM" id="SSF57501">
    <property type="entry name" value="Cystine-knot cytokines"/>
    <property type="match status" value="1"/>
</dbReference>
<dbReference type="PROSITE" id="PS00250">
    <property type="entry name" value="TGF_BETA_1"/>
    <property type="match status" value="1"/>
</dbReference>
<evidence type="ECO:0000256" key="9">
    <source>
        <dbReference type="SAM" id="MobiDB-lite"/>
    </source>
</evidence>
<feature type="region of interest" description="Disordered" evidence="9">
    <location>
        <begin position="42"/>
        <end position="78"/>
    </location>
</feature>
<evidence type="ECO:0000256" key="8">
    <source>
        <dbReference type="RuleBase" id="RU000354"/>
    </source>
</evidence>
<keyword evidence="3" id="KW-0964">Secreted</keyword>
<proteinExistence type="inferred from homology"/>
<feature type="compositionally biased region" description="Low complexity" evidence="9">
    <location>
        <begin position="43"/>
        <end position="73"/>
    </location>
</feature>
<dbReference type="PANTHER" id="PTHR11848">
    <property type="entry name" value="TGF-BETA FAMILY"/>
    <property type="match status" value="1"/>
</dbReference>
<feature type="compositionally biased region" description="Basic residues" evidence="9">
    <location>
        <begin position="143"/>
        <end position="160"/>
    </location>
</feature>
<evidence type="ECO:0000256" key="1">
    <source>
        <dbReference type="ARBA" id="ARBA00004613"/>
    </source>
</evidence>
<dbReference type="VEuPathDB" id="VectorBase:ISCI019841"/>
<feature type="compositionally biased region" description="Low complexity" evidence="9">
    <location>
        <begin position="331"/>
        <end position="346"/>
    </location>
</feature>
<dbReference type="Pfam" id="PF00019">
    <property type="entry name" value="TGF_beta"/>
    <property type="match status" value="1"/>
</dbReference>
<dbReference type="OrthoDB" id="5987191at2759"/>
<dbReference type="PANTHER" id="PTHR11848:SF308">
    <property type="entry name" value="BMP-LIKE PROTEIN UNC-129"/>
    <property type="match status" value="1"/>
</dbReference>
<feature type="chain" id="PRO_5020036174" evidence="10">
    <location>
        <begin position="19"/>
        <end position="482"/>
    </location>
</feature>
<dbReference type="Gene3D" id="2.60.120.970">
    <property type="match status" value="1"/>
</dbReference>
<keyword evidence="7" id="KW-0325">Glycoprotein</keyword>
<dbReference type="VEuPathDB" id="VectorBase:ISCW019841"/>
<keyword evidence="5 8" id="KW-0339">Growth factor</keyword>
<dbReference type="Pfam" id="PF00688">
    <property type="entry name" value="TGFb_propeptide"/>
    <property type="match status" value="1"/>
</dbReference>
<dbReference type="PROSITE" id="PS51362">
    <property type="entry name" value="TGF_BETA_2"/>
    <property type="match status" value="1"/>
</dbReference>
<dbReference type="Gene3D" id="2.10.90.10">
    <property type="entry name" value="Cystine-knot cytokines"/>
    <property type="match status" value="1"/>
</dbReference>
<evidence type="ECO:0000313" key="12">
    <source>
        <dbReference type="EMBL" id="MOY42834.1"/>
    </source>
</evidence>
<dbReference type="VEuPathDB" id="VectorBase:ISCI019844"/>
<feature type="domain" description="TGF-beta family profile" evidence="11">
    <location>
        <begin position="359"/>
        <end position="482"/>
    </location>
</feature>
<comment type="subcellular location">
    <subcellularLocation>
        <location evidence="1">Secreted</location>
    </subcellularLocation>
</comment>
<comment type="similarity">
    <text evidence="2 8">Belongs to the TGF-beta family.</text>
</comment>
<dbReference type="InterPro" id="IPR015615">
    <property type="entry name" value="TGF-beta-rel"/>
</dbReference>
<organism evidence="12">
    <name type="scientific">Ixodes scapularis</name>
    <name type="common">Black-legged tick</name>
    <name type="synonym">Deer tick</name>
    <dbReference type="NCBI Taxonomy" id="6945"/>
    <lineage>
        <taxon>Eukaryota</taxon>
        <taxon>Metazoa</taxon>
        <taxon>Ecdysozoa</taxon>
        <taxon>Arthropoda</taxon>
        <taxon>Chelicerata</taxon>
        <taxon>Arachnida</taxon>
        <taxon>Acari</taxon>
        <taxon>Parasitiformes</taxon>
        <taxon>Ixodida</taxon>
        <taxon>Ixodoidea</taxon>
        <taxon>Ixodidae</taxon>
        <taxon>Ixodinae</taxon>
        <taxon>Ixodes</taxon>
    </lineage>
</organism>
<dbReference type="VEuPathDB" id="VectorBase:ISCW019843"/>
<evidence type="ECO:0000259" key="11">
    <source>
        <dbReference type="PROSITE" id="PS51362"/>
    </source>
</evidence>
<feature type="signal peptide" evidence="10">
    <location>
        <begin position="1"/>
        <end position="18"/>
    </location>
</feature>
<dbReference type="VEuPathDB" id="VectorBase:ISCI019843"/>
<dbReference type="FunFam" id="2.10.90.10:FF:000001">
    <property type="entry name" value="Bone morphogenetic protein 4"/>
    <property type="match status" value="1"/>
</dbReference>
<sequence>MRIPVLVVVASAARLLLAAAVPATTTRTTRHELSNAIEDVALASSGPSSSGPSSSGSSSSAPSPSGSSSASAPQSLVHRRKDVAAVSRLLQVFGVREPRRRERHQQPPEYMLELYNATTGSGGITRSANPYNANLVRSFPDRVRRHNKRGKKKTKEKKTTRSGGNSRESQLRFFFNVTPSDSAKEQVLQAEFHLYKLKPKHRFVDKLGDAKSHLLEVRVYQALPGASALKEEGNRLLDVRRMTYNSVGWEVFYVKEAAEDWIRNPATNLGLLMTVRTAHGRRLDGGVLRFAKRHQGHANKQPILVLFSDDGRPSKEMLYPVNASGSPSDGAAEPTIPAAAPRIPSSPLRPQPSPNLAARSVRAARASSKVGNAHGEPFNCARHEMYVDFEKIGWSSWIISPKGYNAYYCKGQCSFPLGQDQLPTNHATVQSIVNELSLSPGVGTPCCVPNKLFSISLLYFDENENVVLKQYDDMVAASCGCH</sequence>
<dbReference type="VEuPathDB" id="VectorBase:ISCP_003924"/>
<keyword evidence="6" id="KW-1015">Disulfide bond</keyword>
<dbReference type="AlphaFoldDB" id="A0A4D5S1E5"/>
<dbReference type="EMBL" id="GHJT01008863">
    <property type="protein sequence ID" value="MOY42834.1"/>
    <property type="molecule type" value="Transcribed_RNA"/>
</dbReference>
<protein>
    <submittedName>
        <fullName evidence="12">Putative transforming growth factor beta bone morphoproteintic protein</fullName>
    </submittedName>
</protein>
<dbReference type="InterPro" id="IPR017948">
    <property type="entry name" value="TGFb_CS"/>
</dbReference>
<keyword evidence="4 10" id="KW-0732">Signal</keyword>
<evidence type="ECO:0000256" key="3">
    <source>
        <dbReference type="ARBA" id="ARBA00022525"/>
    </source>
</evidence>
<evidence type="ECO:0000256" key="2">
    <source>
        <dbReference type="ARBA" id="ARBA00006656"/>
    </source>
</evidence>
<dbReference type="VEuPathDB" id="VectorBase:ISCW019844"/>